<gene>
    <name evidence="2" type="ORF">JM658_06655</name>
</gene>
<reference evidence="2 3" key="1">
    <citation type="submission" date="2021-01" db="EMBL/GenBank/DDBJ databases">
        <title>Genome sequencing of Joostella atrarenae M1-2 (= KCTC 23194).</title>
        <authorList>
            <person name="Zakaria M.R."/>
            <person name="Lam M.Q."/>
            <person name="Chong C.S."/>
        </authorList>
    </citation>
    <scope>NUCLEOTIDE SEQUENCE [LARGE SCALE GENOMIC DNA]</scope>
    <source>
        <strain evidence="2 3">M1-2</strain>
    </source>
</reference>
<evidence type="ECO:0000313" key="3">
    <source>
        <dbReference type="Proteomes" id="UP000829517"/>
    </source>
</evidence>
<keyword evidence="1" id="KW-0472">Membrane</keyword>
<evidence type="ECO:0000256" key="1">
    <source>
        <dbReference type="SAM" id="Phobius"/>
    </source>
</evidence>
<proteinExistence type="predicted"/>
<sequence>MTKKEATYFSFIPAIIFVGSELIRTYIRPIYNRNEHPIINNILGWLPNFLAGLGILSWSAVILIVGESLLSLTISKKQKLLVLLATNIIAIVGLIGHEVLQKGTGLYYDIEDIYATLGGVLLGNILYYFSLFSNKTVEHKLK</sequence>
<protein>
    <recommendedName>
        <fullName evidence="4">VanZ-like domain-containing protein</fullName>
    </recommendedName>
</protein>
<feature type="transmembrane region" description="Helical" evidence="1">
    <location>
        <begin position="47"/>
        <end position="69"/>
    </location>
</feature>
<dbReference type="Proteomes" id="UP000829517">
    <property type="component" value="Unassembled WGS sequence"/>
</dbReference>
<keyword evidence="1" id="KW-0812">Transmembrane</keyword>
<comment type="caution">
    <text evidence="2">The sequence shown here is derived from an EMBL/GenBank/DDBJ whole genome shotgun (WGS) entry which is preliminary data.</text>
</comment>
<dbReference type="RefSeq" id="WP_236958472.1">
    <property type="nucleotide sequence ID" value="NZ_JAETXX010000003.1"/>
</dbReference>
<feature type="transmembrane region" description="Helical" evidence="1">
    <location>
        <begin position="81"/>
        <end position="101"/>
    </location>
</feature>
<evidence type="ECO:0008006" key="4">
    <source>
        <dbReference type="Google" id="ProtNLM"/>
    </source>
</evidence>
<accession>A0ABS9J2A9</accession>
<keyword evidence="1" id="KW-1133">Transmembrane helix</keyword>
<dbReference type="EMBL" id="JAETXX010000003">
    <property type="protein sequence ID" value="MCF8714509.1"/>
    <property type="molecule type" value="Genomic_DNA"/>
</dbReference>
<feature type="transmembrane region" description="Helical" evidence="1">
    <location>
        <begin position="113"/>
        <end position="132"/>
    </location>
</feature>
<organism evidence="2 3">
    <name type="scientific">Joostella atrarenae</name>
    <dbReference type="NCBI Taxonomy" id="679257"/>
    <lineage>
        <taxon>Bacteria</taxon>
        <taxon>Pseudomonadati</taxon>
        <taxon>Bacteroidota</taxon>
        <taxon>Flavobacteriia</taxon>
        <taxon>Flavobacteriales</taxon>
        <taxon>Flavobacteriaceae</taxon>
        <taxon>Joostella</taxon>
    </lineage>
</organism>
<name>A0ABS9J2A9_9FLAO</name>
<keyword evidence="3" id="KW-1185">Reference proteome</keyword>
<feature type="transmembrane region" description="Helical" evidence="1">
    <location>
        <begin position="7"/>
        <end position="27"/>
    </location>
</feature>
<evidence type="ECO:0000313" key="2">
    <source>
        <dbReference type="EMBL" id="MCF8714509.1"/>
    </source>
</evidence>